<evidence type="ECO:0000313" key="1">
    <source>
        <dbReference type="EMBL" id="MTH53097.1"/>
    </source>
</evidence>
<dbReference type="EMBL" id="WMIB01000004">
    <property type="protein sequence ID" value="MTH53097.1"/>
    <property type="molecule type" value="Genomic_DNA"/>
</dbReference>
<proteinExistence type="predicted"/>
<dbReference type="AlphaFoldDB" id="A0A7X2V3W3"/>
<sequence length="62" mass="7233">MSLVNKRLSAEEQELLVNLLINQEYAIELLSSELNDIESGEKAVDMETYKQLAILYDRIRFE</sequence>
<accession>A0A7X2V3W3</accession>
<gene>
    <name evidence="1" type="primary">abbA</name>
    <name evidence="1" type="ORF">GKZ89_06700</name>
</gene>
<comment type="caution">
    <text evidence="1">The sequence shown here is derived from an EMBL/GenBank/DDBJ whole genome shotgun (WGS) entry which is preliminary data.</text>
</comment>
<evidence type="ECO:0000313" key="2">
    <source>
        <dbReference type="Proteomes" id="UP000434639"/>
    </source>
</evidence>
<protein>
    <submittedName>
        <fullName evidence="1">Antirepressor AbbA</fullName>
    </submittedName>
</protein>
<organism evidence="1 2">
    <name type="scientific">Metabacillus mangrovi</name>
    <dbReference type="NCBI Taxonomy" id="1491830"/>
    <lineage>
        <taxon>Bacteria</taxon>
        <taxon>Bacillati</taxon>
        <taxon>Bacillota</taxon>
        <taxon>Bacilli</taxon>
        <taxon>Bacillales</taxon>
        <taxon>Bacillaceae</taxon>
        <taxon>Metabacillus</taxon>
    </lineage>
</organism>
<dbReference type="Proteomes" id="UP000434639">
    <property type="component" value="Unassembled WGS sequence"/>
</dbReference>
<name>A0A7X2V3W3_9BACI</name>
<dbReference type="Gene3D" id="1.10.287.3030">
    <property type="match status" value="1"/>
</dbReference>
<dbReference type="RefSeq" id="WP_162356551.1">
    <property type="nucleotide sequence ID" value="NZ_WMIB01000004.1"/>
</dbReference>
<keyword evidence="2" id="KW-1185">Reference proteome</keyword>
<dbReference type="InterPro" id="IPR025446">
    <property type="entry name" value="Antirep_AbbA"/>
</dbReference>
<dbReference type="Pfam" id="PF14156">
    <property type="entry name" value="AbbA_antirepres"/>
    <property type="match status" value="1"/>
</dbReference>
<reference evidence="1 2" key="1">
    <citation type="journal article" date="2017" name="Int. J. Syst. Evol. Microbiol.">
        <title>Bacillus mangrovi sp. nov., isolated from a sediment sample from a mangrove forest.</title>
        <authorList>
            <person name="Gupta V."/>
            <person name="Singh P.K."/>
            <person name="Korpole S."/>
            <person name="Tanuku N.R.S."/>
            <person name="Pinnaka A.K."/>
        </authorList>
    </citation>
    <scope>NUCLEOTIDE SEQUENCE [LARGE SCALE GENOMIC DNA]</scope>
    <source>
        <strain evidence="1 2">KCTC 33872</strain>
    </source>
</reference>